<evidence type="ECO:0000313" key="8">
    <source>
        <dbReference type="Proteomes" id="UP001206067"/>
    </source>
</evidence>
<organism evidence="7 8">
    <name type="scientific">Parerythrobacter lacustris</name>
    <dbReference type="NCBI Taxonomy" id="2969984"/>
    <lineage>
        <taxon>Bacteria</taxon>
        <taxon>Pseudomonadati</taxon>
        <taxon>Pseudomonadota</taxon>
        <taxon>Alphaproteobacteria</taxon>
        <taxon>Sphingomonadales</taxon>
        <taxon>Erythrobacteraceae</taxon>
        <taxon>Parerythrobacter</taxon>
    </lineage>
</organism>
<dbReference type="Proteomes" id="UP001206067">
    <property type="component" value="Unassembled WGS sequence"/>
</dbReference>
<keyword evidence="3 6" id="KW-0489">Methyltransferase</keyword>
<name>A0ABT1XS32_9SPHN</name>
<feature type="binding site" evidence="6">
    <location>
        <position position="63"/>
    </location>
    <ligand>
        <name>S-adenosyl-L-methionine</name>
        <dbReference type="ChEBI" id="CHEBI:59789"/>
    </ligand>
</feature>
<dbReference type="InterPro" id="IPR003682">
    <property type="entry name" value="rRNA_ssu_MeTfrase_G"/>
</dbReference>
<gene>
    <name evidence="6 7" type="primary">rsmG</name>
    <name evidence="7" type="ORF">NSO95_10915</name>
</gene>
<dbReference type="NCBIfam" id="TIGR00138">
    <property type="entry name" value="rsmG_gidB"/>
    <property type="match status" value="1"/>
</dbReference>
<dbReference type="InterPro" id="IPR029063">
    <property type="entry name" value="SAM-dependent_MTases_sf"/>
</dbReference>
<comment type="similarity">
    <text evidence="6">Belongs to the methyltransferase superfamily. RNA methyltransferase RsmG family.</text>
</comment>
<evidence type="ECO:0000256" key="3">
    <source>
        <dbReference type="ARBA" id="ARBA00022603"/>
    </source>
</evidence>
<dbReference type="EC" id="2.1.1.170" evidence="6"/>
<feature type="binding site" evidence="6">
    <location>
        <position position="58"/>
    </location>
    <ligand>
        <name>S-adenosyl-L-methionine</name>
        <dbReference type="ChEBI" id="CHEBI:59789"/>
    </ligand>
</feature>
<comment type="subcellular location">
    <subcellularLocation>
        <location evidence="6">Cytoplasm</location>
    </subcellularLocation>
</comment>
<comment type="function">
    <text evidence="6">Specifically methylates the N7 position of guanine in position 527 of 16S rRNA.</text>
</comment>
<accession>A0ABT1XS32</accession>
<dbReference type="PIRSF" id="PIRSF003078">
    <property type="entry name" value="GidB"/>
    <property type="match status" value="1"/>
</dbReference>
<dbReference type="PANTHER" id="PTHR31760">
    <property type="entry name" value="S-ADENOSYL-L-METHIONINE-DEPENDENT METHYLTRANSFERASES SUPERFAMILY PROTEIN"/>
    <property type="match status" value="1"/>
</dbReference>
<dbReference type="Gene3D" id="3.40.50.150">
    <property type="entry name" value="Vaccinia Virus protein VP39"/>
    <property type="match status" value="1"/>
</dbReference>
<proteinExistence type="inferred from homology"/>
<protein>
    <recommendedName>
        <fullName evidence="6">Ribosomal RNA small subunit methyltransferase G</fullName>
        <ecNumber evidence="6">2.1.1.170</ecNumber>
    </recommendedName>
    <alternativeName>
        <fullName evidence="6">16S rRNA 7-methylguanosine methyltransferase</fullName>
        <shortName evidence="6">16S rRNA m7G methyltransferase</shortName>
    </alternativeName>
</protein>
<keyword evidence="2 6" id="KW-0698">rRNA processing</keyword>
<dbReference type="SUPFAM" id="SSF53335">
    <property type="entry name" value="S-adenosyl-L-methionine-dependent methyltransferases"/>
    <property type="match status" value="1"/>
</dbReference>
<feature type="binding site" evidence="6">
    <location>
        <begin position="109"/>
        <end position="110"/>
    </location>
    <ligand>
        <name>S-adenosyl-L-methionine</name>
        <dbReference type="ChEBI" id="CHEBI:59789"/>
    </ligand>
</feature>
<dbReference type="PANTHER" id="PTHR31760:SF0">
    <property type="entry name" value="S-ADENOSYL-L-METHIONINE-DEPENDENT METHYLTRANSFERASES SUPERFAMILY PROTEIN"/>
    <property type="match status" value="1"/>
</dbReference>
<comment type="catalytic activity">
    <reaction evidence="6">
        <text>guanosine(527) in 16S rRNA + S-adenosyl-L-methionine = N(7)-methylguanosine(527) in 16S rRNA + S-adenosyl-L-homocysteine</text>
        <dbReference type="Rhea" id="RHEA:42732"/>
        <dbReference type="Rhea" id="RHEA-COMP:10209"/>
        <dbReference type="Rhea" id="RHEA-COMP:10210"/>
        <dbReference type="ChEBI" id="CHEBI:57856"/>
        <dbReference type="ChEBI" id="CHEBI:59789"/>
        <dbReference type="ChEBI" id="CHEBI:74269"/>
        <dbReference type="ChEBI" id="CHEBI:74480"/>
        <dbReference type="EC" id="2.1.1.170"/>
    </reaction>
</comment>
<dbReference type="Pfam" id="PF02527">
    <property type="entry name" value="GidB"/>
    <property type="match status" value="1"/>
</dbReference>
<evidence type="ECO:0000256" key="2">
    <source>
        <dbReference type="ARBA" id="ARBA00022552"/>
    </source>
</evidence>
<evidence type="ECO:0000256" key="5">
    <source>
        <dbReference type="ARBA" id="ARBA00022691"/>
    </source>
</evidence>
<keyword evidence="5 6" id="KW-0949">S-adenosyl-L-methionine</keyword>
<dbReference type="HAMAP" id="MF_00074">
    <property type="entry name" value="16SrRNA_methyltr_G"/>
    <property type="match status" value="1"/>
</dbReference>
<dbReference type="RefSeq" id="WP_257596267.1">
    <property type="nucleotide sequence ID" value="NZ_JANKHH010000005.1"/>
</dbReference>
<keyword evidence="8" id="KW-1185">Reference proteome</keyword>
<comment type="caution">
    <text evidence="7">The sequence shown here is derived from an EMBL/GenBank/DDBJ whole genome shotgun (WGS) entry which is preliminary data.</text>
</comment>
<evidence type="ECO:0000313" key="7">
    <source>
        <dbReference type="EMBL" id="MCR2834458.1"/>
    </source>
</evidence>
<reference evidence="7 8" key="1">
    <citation type="submission" date="2022-08" db="EMBL/GenBank/DDBJ databases">
        <title>Polyphasic taxonomy analysis of Qipengyuania sp.RS5-5.</title>
        <authorList>
            <person name="Xamxidin M."/>
            <person name="Wu M."/>
        </authorList>
    </citation>
    <scope>NUCLEOTIDE SEQUENCE [LARGE SCALE GENOMIC DNA]</scope>
    <source>
        <strain evidence="7 8">RS5-5</strain>
    </source>
</reference>
<dbReference type="GO" id="GO:0008168">
    <property type="term" value="F:methyltransferase activity"/>
    <property type="evidence" value="ECO:0007669"/>
    <property type="project" value="UniProtKB-KW"/>
</dbReference>
<evidence type="ECO:0000256" key="4">
    <source>
        <dbReference type="ARBA" id="ARBA00022679"/>
    </source>
</evidence>
<keyword evidence="4 6" id="KW-0808">Transferase</keyword>
<keyword evidence="1 6" id="KW-0963">Cytoplasm</keyword>
<dbReference type="GO" id="GO:0032259">
    <property type="term" value="P:methylation"/>
    <property type="evidence" value="ECO:0007669"/>
    <property type="project" value="UniProtKB-KW"/>
</dbReference>
<sequence length="199" mass="21781">MERLDRFVALLLEENTRQNLISRPTEAIVWQRHIADSAQLLALAPEGKAGDGPWLDLGSGPGMPGIVVAAMRPDMPVVLVESRRKRFAWLGAMVEALGLVNCRVEGSKLELVTTFHAGTISARAFAPLRRILDLSARFSTTDTLWLLPKGRSAAQEVEELPKRLKQMFHVKQSVTDVEAGIVVGHLTKTALVRLDGGKA</sequence>
<comment type="caution">
    <text evidence="6">Lacks conserved residue(s) required for the propagation of feature annotation.</text>
</comment>
<feature type="binding site" evidence="6">
    <location>
        <position position="123"/>
    </location>
    <ligand>
        <name>S-adenosyl-L-methionine</name>
        <dbReference type="ChEBI" id="CHEBI:59789"/>
    </ligand>
</feature>
<dbReference type="EMBL" id="JANKHH010000005">
    <property type="protein sequence ID" value="MCR2834458.1"/>
    <property type="molecule type" value="Genomic_DNA"/>
</dbReference>
<evidence type="ECO:0000256" key="6">
    <source>
        <dbReference type="HAMAP-Rule" id="MF_00074"/>
    </source>
</evidence>
<evidence type="ECO:0000256" key="1">
    <source>
        <dbReference type="ARBA" id="ARBA00022490"/>
    </source>
</evidence>